<dbReference type="GO" id="GO:0003677">
    <property type="term" value="F:DNA binding"/>
    <property type="evidence" value="ECO:0007669"/>
    <property type="project" value="UniProtKB-KW"/>
</dbReference>
<dbReference type="CDD" id="cd07377">
    <property type="entry name" value="WHTH_GntR"/>
    <property type="match status" value="1"/>
</dbReference>
<dbReference type="SUPFAM" id="SSF46785">
    <property type="entry name" value="Winged helix' DNA-binding domain"/>
    <property type="match status" value="1"/>
</dbReference>
<dbReference type="AlphaFoldDB" id="A0A5J5K0K2"/>
<proteinExistence type="predicted"/>
<protein>
    <submittedName>
        <fullName evidence="5">GntR family transcriptional regulator</fullName>
    </submittedName>
</protein>
<dbReference type="InterPro" id="IPR011711">
    <property type="entry name" value="GntR_C"/>
</dbReference>
<evidence type="ECO:0000256" key="1">
    <source>
        <dbReference type="ARBA" id="ARBA00023015"/>
    </source>
</evidence>
<keyword evidence="3" id="KW-0804">Transcription</keyword>
<comment type="caution">
    <text evidence="5">The sequence shown here is derived from an EMBL/GenBank/DDBJ whole genome shotgun (WGS) entry which is preliminary data.</text>
</comment>
<dbReference type="PRINTS" id="PR00035">
    <property type="entry name" value="HTHGNTR"/>
</dbReference>
<dbReference type="GO" id="GO:0003700">
    <property type="term" value="F:DNA-binding transcription factor activity"/>
    <property type="evidence" value="ECO:0007669"/>
    <property type="project" value="InterPro"/>
</dbReference>
<feature type="domain" description="HTH gntR-type" evidence="4">
    <location>
        <begin position="13"/>
        <end position="80"/>
    </location>
</feature>
<dbReference type="Pfam" id="PF07729">
    <property type="entry name" value="FCD"/>
    <property type="match status" value="1"/>
</dbReference>
<evidence type="ECO:0000256" key="3">
    <source>
        <dbReference type="ARBA" id="ARBA00023163"/>
    </source>
</evidence>
<dbReference type="Proteomes" id="UP000327011">
    <property type="component" value="Unassembled WGS sequence"/>
</dbReference>
<sequence length="210" mass="22840">MSRLSPVTTLRPVSTVEALAAALRERVLSGDVEPGAALPEQELSARYGVARPTVREALALLVHEGLLRRERNRSAYVPEITPADLADLMYVRRPLEELMAEAVAGRRVRAAEEALGRLSGLPSGAPWASVVAEHMALHEALVAAAGSPRLERLYGTLAAETRLGLVRLRHAYEDPRELAAEHAALLRTIEEGPAEAAVRAVRAHLRWRHG</sequence>
<dbReference type="Gene3D" id="1.20.120.530">
    <property type="entry name" value="GntR ligand-binding domain-like"/>
    <property type="match status" value="1"/>
</dbReference>
<keyword evidence="1" id="KW-0805">Transcription regulation</keyword>
<keyword evidence="6" id="KW-1185">Reference proteome</keyword>
<dbReference type="Pfam" id="PF00392">
    <property type="entry name" value="GntR"/>
    <property type="match status" value="1"/>
</dbReference>
<evidence type="ECO:0000259" key="4">
    <source>
        <dbReference type="PROSITE" id="PS50949"/>
    </source>
</evidence>
<evidence type="ECO:0000313" key="5">
    <source>
        <dbReference type="EMBL" id="KAA9376433.1"/>
    </source>
</evidence>
<dbReference type="PANTHER" id="PTHR43537:SF44">
    <property type="entry name" value="GNTR FAMILY REGULATORY PROTEIN"/>
    <property type="match status" value="1"/>
</dbReference>
<dbReference type="Gene3D" id="1.10.10.10">
    <property type="entry name" value="Winged helix-like DNA-binding domain superfamily/Winged helix DNA-binding domain"/>
    <property type="match status" value="1"/>
</dbReference>
<accession>A0A5J5K0K2</accession>
<organism evidence="5 6">
    <name type="scientific">Microbispora cellulosiformans</name>
    <dbReference type="NCBI Taxonomy" id="2614688"/>
    <lineage>
        <taxon>Bacteria</taxon>
        <taxon>Bacillati</taxon>
        <taxon>Actinomycetota</taxon>
        <taxon>Actinomycetes</taxon>
        <taxon>Streptosporangiales</taxon>
        <taxon>Streptosporangiaceae</taxon>
        <taxon>Microbispora</taxon>
    </lineage>
</organism>
<dbReference type="SMART" id="SM00345">
    <property type="entry name" value="HTH_GNTR"/>
    <property type="match status" value="1"/>
</dbReference>
<evidence type="ECO:0000313" key="6">
    <source>
        <dbReference type="Proteomes" id="UP000327011"/>
    </source>
</evidence>
<dbReference type="InterPro" id="IPR000524">
    <property type="entry name" value="Tscrpt_reg_HTH_GntR"/>
</dbReference>
<dbReference type="PROSITE" id="PS50949">
    <property type="entry name" value="HTH_GNTR"/>
    <property type="match status" value="1"/>
</dbReference>
<evidence type="ECO:0000256" key="2">
    <source>
        <dbReference type="ARBA" id="ARBA00023125"/>
    </source>
</evidence>
<dbReference type="PANTHER" id="PTHR43537">
    <property type="entry name" value="TRANSCRIPTIONAL REGULATOR, GNTR FAMILY"/>
    <property type="match status" value="1"/>
</dbReference>
<gene>
    <name evidence="5" type="ORF">F5972_23765</name>
</gene>
<dbReference type="EMBL" id="VYTZ01000008">
    <property type="protein sequence ID" value="KAA9376433.1"/>
    <property type="molecule type" value="Genomic_DNA"/>
</dbReference>
<name>A0A5J5K0K2_9ACTN</name>
<dbReference type="InterPro" id="IPR036390">
    <property type="entry name" value="WH_DNA-bd_sf"/>
</dbReference>
<dbReference type="SMART" id="SM00895">
    <property type="entry name" value="FCD"/>
    <property type="match status" value="1"/>
</dbReference>
<dbReference type="InterPro" id="IPR008920">
    <property type="entry name" value="TF_FadR/GntR_C"/>
</dbReference>
<keyword evidence="2" id="KW-0238">DNA-binding</keyword>
<dbReference type="SUPFAM" id="SSF48008">
    <property type="entry name" value="GntR ligand-binding domain-like"/>
    <property type="match status" value="1"/>
</dbReference>
<reference evidence="5 6" key="1">
    <citation type="submission" date="2019-09" db="EMBL/GenBank/DDBJ databases">
        <title>Screening of Novel Bioactive Compounds from Soil-Associated.</title>
        <authorList>
            <person name="Gong X."/>
        </authorList>
    </citation>
    <scope>NUCLEOTIDE SEQUENCE [LARGE SCALE GENOMIC DNA]</scope>
    <source>
        <strain evidence="5 6">Gxj-6</strain>
    </source>
</reference>
<dbReference type="InterPro" id="IPR036388">
    <property type="entry name" value="WH-like_DNA-bd_sf"/>
</dbReference>